<dbReference type="Proteomes" id="UP000323011">
    <property type="component" value="Unassembled WGS sequence"/>
</dbReference>
<dbReference type="PROSITE" id="PS50006">
    <property type="entry name" value="FHA_DOMAIN"/>
    <property type="match status" value="1"/>
</dbReference>
<dbReference type="Proteomes" id="UP000322899">
    <property type="component" value="Unassembled WGS sequence"/>
</dbReference>
<dbReference type="Gene3D" id="2.60.200.20">
    <property type="match status" value="1"/>
</dbReference>
<dbReference type="Pfam" id="PF00498">
    <property type="entry name" value="FHA"/>
    <property type="match status" value="1"/>
</dbReference>
<evidence type="ECO:0000313" key="3">
    <source>
        <dbReference type="EMBL" id="KAA0160180.1"/>
    </source>
</evidence>
<reference evidence="5 6" key="1">
    <citation type="submission" date="2019-07" db="EMBL/GenBank/DDBJ databases">
        <title>Genomes of Cafeteria roenbergensis.</title>
        <authorList>
            <person name="Fischer M.G."/>
            <person name="Hackl T."/>
            <person name="Roman M."/>
        </authorList>
    </citation>
    <scope>NUCLEOTIDE SEQUENCE [LARGE SCALE GENOMIC DNA]</scope>
    <source>
        <strain evidence="2 6">BVI</strain>
        <strain evidence="3 7">Cflag</strain>
        <strain evidence="4 5">E4-10P</strain>
    </source>
</reference>
<gene>
    <name evidence="4" type="ORF">FNF27_04121</name>
    <name evidence="2" type="ORF">FNF29_04750</name>
    <name evidence="3" type="ORF">FNF31_04490</name>
</gene>
<dbReference type="InterPro" id="IPR008984">
    <property type="entry name" value="SMAD_FHA_dom_sf"/>
</dbReference>
<accession>A0A5A8D7E2</accession>
<organism evidence="3 7">
    <name type="scientific">Cafeteria roenbergensis</name>
    <name type="common">Marine flagellate</name>
    <dbReference type="NCBI Taxonomy" id="33653"/>
    <lineage>
        <taxon>Eukaryota</taxon>
        <taxon>Sar</taxon>
        <taxon>Stramenopiles</taxon>
        <taxon>Bigyra</taxon>
        <taxon>Opalozoa</taxon>
        <taxon>Bicosoecida</taxon>
        <taxon>Cafeteriaceae</taxon>
        <taxon>Cafeteria</taxon>
    </lineage>
</organism>
<feature type="domain" description="FHA" evidence="1">
    <location>
        <begin position="7"/>
        <end position="69"/>
    </location>
</feature>
<dbReference type="EMBL" id="VLTN01000028">
    <property type="protein sequence ID" value="KAA0151275.1"/>
    <property type="molecule type" value="Genomic_DNA"/>
</dbReference>
<evidence type="ECO:0000313" key="2">
    <source>
        <dbReference type="EMBL" id="KAA0151275.1"/>
    </source>
</evidence>
<dbReference type="InterPro" id="IPR000253">
    <property type="entry name" value="FHA_dom"/>
</dbReference>
<dbReference type="CDD" id="cd00060">
    <property type="entry name" value="FHA"/>
    <property type="match status" value="1"/>
</dbReference>
<evidence type="ECO:0000313" key="4">
    <source>
        <dbReference type="EMBL" id="KAA0174329.1"/>
    </source>
</evidence>
<proteinExistence type="predicted"/>
<evidence type="ECO:0000313" key="6">
    <source>
        <dbReference type="Proteomes" id="UP000323011"/>
    </source>
</evidence>
<protein>
    <recommendedName>
        <fullName evidence="1">FHA domain-containing protein</fullName>
    </recommendedName>
</protein>
<dbReference type="AlphaFoldDB" id="A0A5A8D7E2"/>
<dbReference type="Proteomes" id="UP000325113">
    <property type="component" value="Unassembled WGS sequence"/>
</dbReference>
<dbReference type="EMBL" id="VLTO01000023">
    <property type="protein sequence ID" value="KAA0174329.1"/>
    <property type="molecule type" value="Genomic_DNA"/>
</dbReference>
<dbReference type="EMBL" id="VLTM01000047">
    <property type="protein sequence ID" value="KAA0160180.1"/>
    <property type="molecule type" value="Genomic_DNA"/>
</dbReference>
<evidence type="ECO:0000313" key="5">
    <source>
        <dbReference type="Proteomes" id="UP000322899"/>
    </source>
</evidence>
<keyword evidence="6" id="KW-1185">Reference proteome</keyword>
<evidence type="ECO:0000259" key="1">
    <source>
        <dbReference type="PROSITE" id="PS50006"/>
    </source>
</evidence>
<dbReference type="SUPFAM" id="SSF49879">
    <property type="entry name" value="SMAD/FHA domain"/>
    <property type="match status" value="1"/>
</dbReference>
<comment type="caution">
    <text evidence="3">The sequence shown here is derived from an EMBL/GenBank/DDBJ whole genome shotgun (WGS) entry which is preliminary data.</text>
</comment>
<evidence type="ECO:0000313" key="7">
    <source>
        <dbReference type="Proteomes" id="UP000325113"/>
    </source>
</evidence>
<name>A0A5A8D7E2_CAFRO</name>
<sequence>MAYLLTITNGRGLGTKFIVKGITTLGRERVDVLLDRDDTVISRAHAVIEVTPSEGLVVFSDRSQHGSVVIRRTGERLHVKGRTSGAGDPTGSLLLFEGDQIVLGGVTLLLEKLTPSSLKEEEIEEEAAAVVAGFGGAAAPHAVTDGVATGAGVTGPRGPDSSTL</sequence>